<comment type="caution">
    <text evidence="1">The sequence shown here is derived from an EMBL/GenBank/DDBJ whole genome shotgun (WGS) entry which is preliminary data.</text>
</comment>
<dbReference type="PANTHER" id="PTHR19288">
    <property type="entry name" value="4-NITROPHENYLPHOSPHATASE-RELATED"/>
    <property type="match status" value="1"/>
</dbReference>
<feature type="non-terminal residue" evidence="1">
    <location>
        <position position="53"/>
    </location>
</feature>
<accession>A0A391P0U7</accession>
<dbReference type="Pfam" id="PF13242">
    <property type="entry name" value="Hydrolase_like"/>
    <property type="match status" value="1"/>
</dbReference>
<reference evidence="1 2" key="1">
    <citation type="journal article" date="2018" name="PLoS ONE">
        <title>The draft genome of Kipferlia bialata reveals reductive genome evolution in fornicate parasites.</title>
        <authorList>
            <person name="Tanifuji G."/>
            <person name="Takabayashi S."/>
            <person name="Kume K."/>
            <person name="Takagi M."/>
            <person name="Nakayama T."/>
            <person name="Kamikawa R."/>
            <person name="Inagaki Y."/>
            <person name="Hashimoto T."/>
        </authorList>
    </citation>
    <scope>NUCLEOTIDE SEQUENCE [LARGE SCALE GENOMIC DNA]</scope>
    <source>
        <strain evidence="1">NY0173</strain>
    </source>
</reference>
<proteinExistence type="predicted"/>
<dbReference type="GO" id="GO:0016791">
    <property type="term" value="F:phosphatase activity"/>
    <property type="evidence" value="ECO:0007669"/>
    <property type="project" value="TreeGrafter"/>
</dbReference>
<dbReference type="InterPro" id="IPR036412">
    <property type="entry name" value="HAD-like_sf"/>
</dbReference>
<dbReference type="InterPro" id="IPR023214">
    <property type="entry name" value="HAD_sf"/>
</dbReference>
<name>A0A391P0U7_9EUKA</name>
<dbReference type="Proteomes" id="UP000265618">
    <property type="component" value="Unassembled WGS sequence"/>
</dbReference>
<dbReference type="GO" id="GO:0005737">
    <property type="term" value="C:cytoplasm"/>
    <property type="evidence" value="ECO:0007669"/>
    <property type="project" value="TreeGrafter"/>
</dbReference>
<dbReference type="OrthoDB" id="413953at2759"/>
<dbReference type="Gene3D" id="3.40.50.1000">
    <property type="entry name" value="HAD superfamily/HAD-like"/>
    <property type="match status" value="1"/>
</dbReference>
<organism evidence="1 2">
    <name type="scientific">Kipferlia bialata</name>
    <dbReference type="NCBI Taxonomy" id="797122"/>
    <lineage>
        <taxon>Eukaryota</taxon>
        <taxon>Metamonada</taxon>
        <taxon>Carpediemonas-like organisms</taxon>
        <taxon>Kipferlia</taxon>
    </lineage>
</organism>
<gene>
    <name evidence="1" type="ORF">KIPB_017308</name>
</gene>
<keyword evidence="2" id="KW-1185">Reference proteome</keyword>
<dbReference type="AlphaFoldDB" id="A0A391P0U7"/>
<evidence type="ECO:0000313" key="1">
    <source>
        <dbReference type="EMBL" id="GCA65526.1"/>
    </source>
</evidence>
<dbReference type="SUPFAM" id="SSF56784">
    <property type="entry name" value="HAD-like"/>
    <property type="match status" value="1"/>
</dbReference>
<dbReference type="EMBL" id="BDIP01011437">
    <property type="protein sequence ID" value="GCA65526.1"/>
    <property type="molecule type" value="Genomic_DNA"/>
</dbReference>
<dbReference type="PANTHER" id="PTHR19288:SF46">
    <property type="entry name" value="HALOACID DEHALOGENASE-LIKE HYDROLASE DOMAIN-CONTAINING PROTEIN 2"/>
    <property type="match status" value="1"/>
</dbReference>
<evidence type="ECO:0000313" key="2">
    <source>
        <dbReference type="Proteomes" id="UP000265618"/>
    </source>
</evidence>
<sequence length="53" mass="5609">HGLSDPQQCCMVGDRMDTDIAAAHAAGFKAVLVLSGITKEVVRVPDTHSLSPY</sequence>
<protein>
    <submittedName>
        <fullName evidence="1">Uncharacterized protein</fullName>
    </submittedName>
</protein>